<gene>
    <name evidence="1" type="ordered locus">BF638R_2660</name>
</gene>
<reference evidence="1 2" key="1">
    <citation type="journal article" date="2010" name="Microbiology">
        <title>Twenty-eight divergent polysaccharide loci specifying within- and amongst-strain capsule diversity in three strains of Bacteroides fragilis.</title>
        <authorList>
            <person name="Patrick S."/>
            <person name="Blakely G.W."/>
            <person name="Houston S."/>
            <person name="Moore J."/>
            <person name="Abratt V.R."/>
            <person name="Bertalan M."/>
            <person name="Cerdeno-Tarraga A.M."/>
            <person name="Quail M.A."/>
            <person name="Corton N."/>
            <person name="Corton C."/>
            <person name="Bignell A."/>
            <person name="Barron A."/>
            <person name="Clark L."/>
            <person name="Bentley S.D."/>
            <person name="Parkhill J."/>
        </authorList>
    </citation>
    <scope>NUCLEOTIDE SEQUENCE [LARGE SCALE GENOMIC DNA]</scope>
    <source>
        <strain evidence="1 2">638R</strain>
    </source>
</reference>
<dbReference type="PATRIC" id="fig|862962.3.peg.2735"/>
<proteinExistence type="predicted"/>
<evidence type="ECO:0000313" key="1">
    <source>
        <dbReference type="EMBL" id="CBW23166.1"/>
    </source>
</evidence>
<dbReference type="Proteomes" id="UP000008560">
    <property type="component" value="Chromosome"/>
</dbReference>
<dbReference type="KEGG" id="bfg:BF638R_2660"/>
<accession>E1WQE3</accession>
<dbReference type="HOGENOM" id="CLU_2231086_0_0_10"/>
<dbReference type="EMBL" id="FQ312004">
    <property type="protein sequence ID" value="CBW23166.1"/>
    <property type="molecule type" value="Genomic_DNA"/>
</dbReference>
<organism evidence="1 2">
    <name type="scientific">Bacteroides fragilis (strain 638R)</name>
    <dbReference type="NCBI Taxonomy" id="862962"/>
    <lineage>
        <taxon>Bacteria</taxon>
        <taxon>Pseudomonadati</taxon>
        <taxon>Bacteroidota</taxon>
        <taxon>Bacteroidia</taxon>
        <taxon>Bacteroidales</taxon>
        <taxon>Bacteroidaceae</taxon>
        <taxon>Bacteroides</taxon>
    </lineage>
</organism>
<evidence type="ECO:0000313" key="2">
    <source>
        <dbReference type="Proteomes" id="UP000008560"/>
    </source>
</evidence>
<protein>
    <submittedName>
        <fullName evidence="1">Uncharacterized protein</fullName>
    </submittedName>
</protein>
<name>E1WQE3_BACF6</name>
<sequence length="105" mass="12268">MPNEIAKMQKDLPMKIGDGMTLTEVYESGKTVFYVVVIDTEMSREDLQISQYDIEEDKQTIIADFKREMGRDMNQFKQLVNGIVYLYKNNKGEELYRISISKSEL</sequence>
<dbReference type="AlphaFoldDB" id="E1WQE3"/>